<proteinExistence type="predicted"/>
<reference evidence="1" key="1">
    <citation type="submission" date="2023-06" db="EMBL/GenBank/DDBJ databases">
        <title>Genomic analysis of the entomopathogenic nematode Steinernema hermaphroditum.</title>
        <authorList>
            <person name="Schwarz E.M."/>
            <person name="Heppert J.K."/>
            <person name="Baniya A."/>
            <person name="Schwartz H.T."/>
            <person name="Tan C.-H."/>
            <person name="Antoshechkin I."/>
            <person name="Sternberg P.W."/>
            <person name="Goodrich-Blair H."/>
            <person name="Dillman A.R."/>
        </authorList>
    </citation>
    <scope>NUCLEOTIDE SEQUENCE</scope>
    <source>
        <strain evidence="1">PS9179</strain>
        <tissue evidence="1">Whole animal</tissue>
    </source>
</reference>
<name>A0AA39M302_9BILA</name>
<gene>
    <name evidence="1" type="ORF">QR680_013814</name>
</gene>
<dbReference type="EMBL" id="JAUCMV010000002">
    <property type="protein sequence ID" value="KAK0418863.1"/>
    <property type="molecule type" value="Genomic_DNA"/>
</dbReference>
<keyword evidence="2" id="KW-1185">Reference proteome</keyword>
<dbReference type="AlphaFoldDB" id="A0AA39M302"/>
<protein>
    <submittedName>
        <fullName evidence="1">Uncharacterized protein</fullName>
    </submittedName>
</protein>
<sequence length="318" mass="36779">MGSAALPPLAMDEVPFKFYESVLAQLSRQTRNEILDKFPKTSIVHAAAEKFRDRLYTELDFYGSTYGRLKDWTLDSKGFYEQLTIYVHDAPATAGSLLPFDRSFFEHRIFRKSPRRIGLICLSLNMDPVLYKYLTEENHLNIELASDTFSETVQNLAMILLQKERIEIFSMERVVLPEETLRVVLEQFKVPHFRDLRLRIPADSLWFCKDLMAFWRTNPRCVERKVVNLVFHEHSVGIIDLFGNDLRTANNKYGASREILSKFDARLAFGTGNGGGYFRQEHEGRSVFIYVVFAKGTPLTDLFSLSLLKAHGVHLYFE</sequence>
<comment type="caution">
    <text evidence="1">The sequence shown here is derived from an EMBL/GenBank/DDBJ whole genome shotgun (WGS) entry which is preliminary data.</text>
</comment>
<evidence type="ECO:0000313" key="1">
    <source>
        <dbReference type="EMBL" id="KAK0418863.1"/>
    </source>
</evidence>
<evidence type="ECO:0000313" key="2">
    <source>
        <dbReference type="Proteomes" id="UP001175271"/>
    </source>
</evidence>
<dbReference type="Proteomes" id="UP001175271">
    <property type="component" value="Unassembled WGS sequence"/>
</dbReference>
<organism evidence="1 2">
    <name type="scientific">Steinernema hermaphroditum</name>
    <dbReference type="NCBI Taxonomy" id="289476"/>
    <lineage>
        <taxon>Eukaryota</taxon>
        <taxon>Metazoa</taxon>
        <taxon>Ecdysozoa</taxon>
        <taxon>Nematoda</taxon>
        <taxon>Chromadorea</taxon>
        <taxon>Rhabditida</taxon>
        <taxon>Tylenchina</taxon>
        <taxon>Panagrolaimomorpha</taxon>
        <taxon>Strongyloidoidea</taxon>
        <taxon>Steinernematidae</taxon>
        <taxon>Steinernema</taxon>
    </lineage>
</organism>
<accession>A0AA39M302</accession>